<evidence type="ECO:0000313" key="1">
    <source>
        <dbReference type="EMBL" id="MCV9386873.1"/>
    </source>
</evidence>
<dbReference type="InterPro" id="IPR023614">
    <property type="entry name" value="Porin_dom_sf"/>
</dbReference>
<dbReference type="EMBL" id="JAOYOD010000001">
    <property type="protein sequence ID" value="MCV9386873.1"/>
    <property type="molecule type" value="Genomic_DNA"/>
</dbReference>
<gene>
    <name evidence="1" type="ORF">N7U62_09380</name>
</gene>
<evidence type="ECO:0008006" key="3">
    <source>
        <dbReference type="Google" id="ProtNLM"/>
    </source>
</evidence>
<dbReference type="Gene3D" id="2.40.160.10">
    <property type="entry name" value="Porin"/>
    <property type="match status" value="1"/>
</dbReference>
<reference evidence="1 2" key="1">
    <citation type="submission" date="2022-10" db="EMBL/GenBank/DDBJ databases">
        <title>Comparative genomics and taxonomic characterization of three novel marine species of genus Reichenbachiella exhibiting antioxidant and polysaccharide degradation activities.</title>
        <authorList>
            <person name="Muhammad N."/>
            <person name="Lee Y.-J."/>
            <person name="Ko J."/>
            <person name="Kim S.-G."/>
        </authorList>
    </citation>
    <scope>NUCLEOTIDE SEQUENCE [LARGE SCALE GENOMIC DNA]</scope>
    <source>
        <strain evidence="1 2">ABR2-5</strain>
    </source>
</reference>
<organism evidence="1 2">
    <name type="scientific">Reichenbachiella ulvae</name>
    <dbReference type="NCBI Taxonomy" id="2980104"/>
    <lineage>
        <taxon>Bacteria</taxon>
        <taxon>Pseudomonadati</taxon>
        <taxon>Bacteroidota</taxon>
        <taxon>Cytophagia</taxon>
        <taxon>Cytophagales</taxon>
        <taxon>Reichenbachiellaceae</taxon>
        <taxon>Reichenbachiella</taxon>
    </lineage>
</organism>
<dbReference type="Proteomes" id="UP001300692">
    <property type="component" value="Unassembled WGS sequence"/>
</dbReference>
<keyword evidence="2" id="KW-1185">Reference proteome</keyword>
<name>A0ABT3CTJ1_9BACT</name>
<evidence type="ECO:0000313" key="2">
    <source>
        <dbReference type="Proteomes" id="UP001300692"/>
    </source>
</evidence>
<protein>
    <recommendedName>
        <fullName evidence="3">Short chain amide porin</fullName>
    </recommendedName>
</protein>
<accession>A0ABT3CTJ1</accession>
<proteinExistence type="predicted"/>
<sequence>MKTLAKINKGRLLTILIMALCLFAPTLIFGQPTIAPLKVGQQGQLKFGASAQMWARYTELNPGSTIQGEAMDHVSDVSIRRFRAYVCGQVTERWYVKFQLGANNLNYLNNNSTLKILDLEASYRFADAFELGGGKNAYVGLSRYAAPASSSALGFDLAFFAMPTVGITDDILRKFSVYAKGEIGPIAYRAVVARPMAVQNAPALGEQASFQDNFPSPQYSGYVSYQFFDRESQTSAFRVATYHGAKKLMSIGGGFMYQEDALAGLENLDTVSYNMKHFALDFFLDMPLNASNTRSVTAYAGYFNYDYGKDYIRLVGVNNTANGVAGGTYNKAGNKFPAIGTGEIFYGQAGYRMAFANHSQIPALQAFAAIQYAEYDGLDEQMIVYDYGINLLFNGHKSKLTFGIQNRPIYEQKANEKIEICDRMNMYVIQYQIKI</sequence>
<dbReference type="RefSeq" id="WP_264137706.1">
    <property type="nucleotide sequence ID" value="NZ_JAOYOD010000001.1"/>
</dbReference>
<comment type="caution">
    <text evidence="1">The sequence shown here is derived from an EMBL/GenBank/DDBJ whole genome shotgun (WGS) entry which is preliminary data.</text>
</comment>